<name>A0A0W8FNA7_9ZZZZ</name>
<dbReference type="CDD" id="cd01998">
    <property type="entry name" value="MnmA_TRMU-like"/>
    <property type="match status" value="1"/>
</dbReference>
<dbReference type="AlphaFoldDB" id="A0A0W8FNA7"/>
<dbReference type="HAMAP" id="MF_00144">
    <property type="entry name" value="tRNA_thiouridyl_MnmA"/>
    <property type="match status" value="1"/>
</dbReference>
<reference evidence="11" key="1">
    <citation type="journal article" date="2015" name="Proc. Natl. Acad. Sci. U.S.A.">
        <title>Networks of energetic and metabolic interactions define dynamics in microbial communities.</title>
        <authorList>
            <person name="Embree M."/>
            <person name="Liu J.K."/>
            <person name="Al-Bassam M.M."/>
            <person name="Zengler K."/>
        </authorList>
    </citation>
    <scope>NUCLEOTIDE SEQUENCE</scope>
</reference>
<evidence type="ECO:0000256" key="7">
    <source>
        <dbReference type="ARBA" id="ARBA00022884"/>
    </source>
</evidence>
<dbReference type="Gene3D" id="3.40.50.620">
    <property type="entry name" value="HUPs"/>
    <property type="match status" value="1"/>
</dbReference>
<dbReference type="NCBIfam" id="NF001138">
    <property type="entry name" value="PRK00143.1"/>
    <property type="match status" value="1"/>
</dbReference>
<evidence type="ECO:0000256" key="4">
    <source>
        <dbReference type="ARBA" id="ARBA00022694"/>
    </source>
</evidence>
<evidence type="ECO:0000259" key="9">
    <source>
        <dbReference type="Pfam" id="PF20258"/>
    </source>
</evidence>
<sequence length="352" mass="39479">MSKKVLVAMSGGVDSSVAAMLLKNEGYDIAGVTMCLGISTEDEAKCCGATAIDDAKRVCDRLQINHYVFDYASQLEDKVIANFISEYKKGRTPNPCVECNRHLKFGNLLEKALMLGFDFLATGHYATIEKNEDVYCLKRPKDRKKDQTYFLYTILYKSLANILFPLANLTKDEVRELAKKHSLPVAQKQESQDICFVTQKNSQEFLLERVREIKPGPIVDLNGKVLAQHRGIIFHTIGQRGGLGISHPTPLYVVSIDPVKNRIVVGEKKDLMGKGLLASGVNMLAENWPVKVHAKIRYRKKEALCEVKKEKDRLKVTFAEEQEAITPGQSVVFYDYDRVIGGGIIDEVLYNS</sequence>
<organism evidence="11">
    <name type="scientific">hydrocarbon metagenome</name>
    <dbReference type="NCBI Taxonomy" id="938273"/>
    <lineage>
        <taxon>unclassified sequences</taxon>
        <taxon>metagenomes</taxon>
        <taxon>ecological metagenomes</taxon>
    </lineage>
</organism>
<dbReference type="GO" id="GO:0002143">
    <property type="term" value="P:tRNA wobble position uridine thiolation"/>
    <property type="evidence" value="ECO:0007669"/>
    <property type="project" value="TreeGrafter"/>
</dbReference>
<dbReference type="NCBIfam" id="TIGR00420">
    <property type="entry name" value="trmU"/>
    <property type="match status" value="1"/>
</dbReference>
<dbReference type="GO" id="GO:0000049">
    <property type="term" value="F:tRNA binding"/>
    <property type="evidence" value="ECO:0007669"/>
    <property type="project" value="UniProtKB-KW"/>
</dbReference>
<dbReference type="Gene3D" id="2.40.30.10">
    <property type="entry name" value="Translation factors"/>
    <property type="match status" value="1"/>
</dbReference>
<dbReference type="GO" id="GO:0016783">
    <property type="term" value="F:sulfurtransferase activity"/>
    <property type="evidence" value="ECO:0007669"/>
    <property type="project" value="InterPro"/>
</dbReference>
<keyword evidence="5" id="KW-0547">Nucleotide-binding</keyword>
<evidence type="ECO:0000256" key="8">
    <source>
        <dbReference type="ARBA" id="ARBA00023157"/>
    </source>
</evidence>
<keyword evidence="4" id="KW-0819">tRNA processing</keyword>
<keyword evidence="8" id="KW-1015">Disulfide bond</keyword>
<dbReference type="PANTHER" id="PTHR11933:SF5">
    <property type="entry name" value="MITOCHONDRIAL TRNA-SPECIFIC 2-THIOURIDYLASE 1"/>
    <property type="match status" value="1"/>
</dbReference>
<dbReference type="PANTHER" id="PTHR11933">
    <property type="entry name" value="TRNA 5-METHYLAMINOMETHYL-2-THIOURIDYLATE -METHYLTRANSFERASE"/>
    <property type="match status" value="1"/>
</dbReference>
<feature type="domain" description="tRNA-specific 2-thiouridylase MnmA-like central" evidence="10">
    <location>
        <begin position="204"/>
        <end position="267"/>
    </location>
</feature>
<evidence type="ECO:0000313" key="11">
    <source>
        <dbReference type="EMBL" id="KUG22359.1"/>
    </source>
</evidence>
<proteinExistence type="inferred from homology"/>
<dbReference type="FunFam" id="2.30.30.280:FF:000001">
    <property type="entry name" value="tRNA-specific 2-thiouridylase MnmA"/>
    <property type="match status" value="1"/>
</dbReference>
<keyword evidence="3" id="KW-0808">Transferase</keyword>
<dbReference type="InterPro" id="IPR014729">
    <property type="entry name" value="Rossmann-like_a/b/a_fold"/>
</dbReference>
<keyword evidence="2" id="KW-0820">tRNA-binding</keyword>
<evidence type="ECO:0000256" key="5">
    <source>
        <dbReference type="ARBA" id="ARBA00022741"/>
    </source>
</evidence>
<dbReference type="EMBL" id="LNQE01000974">
    <property type="protein sequence ID" value="KUG22359.1"/>
    <property type="molecule type" value="Genomic_DNA"/>
</dbReference>
<protein>
    <submittedName>
        <fullName evidence="11">Trna-specific 2-thiouridylase mnma</fullName>
    </submittedName>
</protein>
<dbReference type="Pfam" id="PF20258">
    <property type="entry name" value="tRNA_Me_trans_C"/>
    <property type="match status" value="1"/>
</dbReference>
<evidence type="ECO:0000256" key="6">
    <source>
        <dbReference type="ARBA" id="ARBA00022840"/>
    </source>
</evidence>
<dbReference type="SUPFAM" id="SSF52402">
    <property type="entry name" value="Adenine nucleotide alpha hydrolases-like"/>
    <property type="match status" value="1"/>
</dbReference>
<evidence type="ECO:0000256" key="3">
    <source>
        <dbReference type="ARBA" id="ARBA00022679"/>
    </source>
</evidence>
<evidence type="ECO:0000259" key="10">
    <source>
        <dbReference type="Pfam" id="PF20259"/>
    </source>
</evidence>
<keyword evidence="1" id="KW-0963">Cytoplasm</keyword>
<dbReference type="Pfam" id="PF03054">
    <property type="entry name" value="tRNA_Me_trans"/>
    <property type="match status" value="1"/>
</dbReference>
<dbReference type="Pfam" id="PF20259">
    <property type="entry name" value="tRNA_Me_trans_M"/>
    <property type="match status" value="1"/>
</dbReference>
<dbReference type="InterPro" id="IPR046885">
    <property type="entry name" value="MnmA-like_C"/>
</dbReference>
<feature type="domain" description="tRNA-specific 2-thiouridylase MnmA-like C-terminal" evidence="9">
    <location>
        <begin position="280"/>
        <end position="345"/>
    </location>
</feature>
<dbReference type="FunFam" id="2.40.30.10:FF:000023">
    <property type="entry name" value="tRNA-specific 2-thiouridylase MnmA"/>
    <property type="match status" value="1"/>
</dbReference>
<dbReference type="InterPro" id="IPR046884">
    <property type="entry name" value="MnmA-like_central"/>
</dbReference>
<dbReference type="FunFam" id="3.40.50.620:FF:000115">
    <property type="entry name" value="tRNA-specific 2-thiouridylase MnmA"/>
    <property type="match status" value="1"/>
</dbReference>
<dbReference type="GO" id="GO:0005524">
    <property type="term" value="F:ATP binding"/>
    <property type="evidence" value="ECO:0007669"/>
    <property type="project" value="UniProtKB-KW"/>
</dbReference>
<accession>A0A0W8FNA7</accession>
<dbReference type="InterPro" id="IPR023382">
    <property type="entry name" value="MnmA-like_central_sf"/>
</dbReference>
<comment type="caution">
    <text evidence="11">The sequence shown here is derived from an EMBL/GenBank/DDBJ whole genome shotgun (WGS) entry which is preliminary data.</text>
</comment>
<dbReference type="InterPro" id="IPR004506">
    <property type="entry name" value="MnmA-like"/>
</dbReference>
<dbReference type="Gene3D" id="2.30.30.280">
    <property type="entry name" value="Adenine nucleotide alpha hydrolases-like domains"/>
    <property type="match status" value="1"/>
</dbReference>
<gene>
    <name evidence="11" type="ORF">ASZ90_007898</name>
</gene>
<keyword evidence="6" id="KW-0067">ATP-binding</keyword>
<evidence type="ECO:0000256" key="2">
    <source>
        <dbReference type="ARBA" id="ARBA00022555"/>
    </source>
</evidence>
<evidence type="ECO:0000256" key="1">
    <source>
        <dbReference type="ARBA" id="ARBA00022490"/>
    </source>
</evidence>
<keyword evidence="7" id="KW-0694">RNA-binding</keyword>